<comment type="similarity">
    <text evidence="3 13">Belongs to the peptidase S11 family.</text>
</comment>
<dbReference type="AlphaFoldDB" id="A0A942DV31"/>
<sequence>MASYIFEDRPPGRGEGMRVALAAAAAIATLLLSVFVVNAQPFETKARQALMIDAETGTILYSKNPDDPFPPASLAKLMTMEVVFRAVKEGRLKLEQTFPVSENAWRTGGAPSGTSTMFAALKSSIQLSDLIQGVIVQAANDGCIIIAEGMAGSEEKFAELMTQRAREMGLQVSTFRNSSGLPADGQKVTARELVWLATHIWREYPDFYRIYSQPDFTWNKITQRNRNPLLKMNIGADGMGTGYTEESGYAIVASVERDGRRVFAAMSGLTSDRERAEEVRKMLDWGIDGFRKSQLFAVGETVGQAKIYGGQKALVPLAADEPVSIFMPTDSPDEVVAKIVYDGPVVAPIEQGQAIGALKVWVGKTLSQEIPLRATEAVPVGPIHWRAYDAVAELLTGWIRRARSS</sequence>
<dbReference type="Proteomes" id="UP000680348">
    <property type="component" value="Unassembled WGS sequence"/>
</dbReference>
<evidence type="ECO:0000313" key="15">
    <source>
        <dbReference type="EMBL" id="MBS3647116.1"/>
    </source>
</evidence>
<evidence type="ECO:0000256" key="3">
    <source>
        <dbReference type="ARBA" id="ARBA00007164"/>
    </source>
</evidence>
<dbReference type="InterPro" id="IPR015956">
    <property type="entry name" value="Peniciliin-bd_prot_C_sf"/>
</dbReference>
<keyword evidence="7" id="KW-0732">Signal</keyword>
<evidence type="ECO:0000256" key="7">
    <source>
        <dbReference type="ARBA" id="ARBA00022729"/>
    </source>
</evidence>
<dbReference type="PANTHER" id="PTHR21581">
    <property type="entry name" value="D-ALANYL-D-ALANINE CARBOXYPEPTIDASE"/>
    <property type="match status" value="1"/>
</dbReference>
<keyword evidence="16" id="KW-1185">Reference proteome</keyword>
<keyword evidence="8" id="KW-0378">Hydrolase</keyword>
<dbReference type="SUPFAM" id="SSF56601">
    <property type="entry name" value="beta-lactamase/transpeptidase-like"/>
    <property type="match status" value="1"/>
</dbReference>
<dbReference type="EC" id="3.4.16.4" evidence="4"/>
<keyword evidence="11" id="KW-0961">Cell wall biogenesis/degradation</keyword>
<evidence type="ECO:0000256" key="1">
    <source>
        <dbReference type="ARBA" id="ARBA00003217"/>
    </source>
</evidence>
<evidence type="ECO:0000259" key="14">
    <source>
        <dbReference type="SMART" id="SM00936"/>
    </source>
</evidence>
<dbReference type="Gene3D" id="2.60.410.10">
    <property type="entry name" value="D-Ala-D-Ala carboxypeptidase, C-terminal domain"/>
    <property type="match status" value="1"/>
</dbReference>
<dbReference type="EMBL" id="JAGWCR010000001">
    <property type="protein sequence ID" value="MBS3647116.1"/>
    <property type="molecule type" value="Genomic_DNA"/>
</dbReference>
<dbReference type="GO" id="GO:0008360">
    <property type="term" value="P:regulation of cell shape"/>
    <property type="evidence" value="ECO:0007669"/>
    <property type="project" value="UniProtKB-KW"/>
</dbReference>
<gene>
    <name evidence="15" type="ORF">KEU06_00560</name>
</gene>
<evidence type="ECO:0000256" key="4">
    <source>
        <dbReference type="ARBA" id="ARBA00012448"/>
    </source>
</evidence>
<keyword evidence="6" id="KW-0645">Protease</keyword>
<comment type="pathway">
    <text evidence="2">Cell wall biogenesis; peptidoglycan biosynthesis.</text>
</comment>
<evidence type="ECO:0000256" key="6">
    <source>
        <dbReference type="ARBA" id="ARBA00022670"/>
    </source>
</evidence>
<name>A0A942DV31_9HYPH</name>
<evidence type="ECO:0000256" key="2">
    <source>
        <dbReference type="ARBA" id="ARBA00004752"/>
    </source>
</evidence>
<dbReference type="Pfam" id="PF00768">
    <property type="entry name" value="Peptidase_S11"/>
    <property type="match status" value="1"/>
</dbReference>
<keyword evidence="5 15" id="KW-0121">Carboxypeptidase</keyword>
<comment type="catalytic activity">
    <reaction evidence="12">
        <text>Preferential cleavage: (Ac)2-L-Lys-D-Ala-|-D-Ala. Also transpeptidation of peptidyl-alanyl moieties that are N-acyl substituents of D-alanine.</text>
        <dbReference type="EC" id="3.4.16.4"/>
    </reaction>
</comment>
<dbReference type="GO" id="GO:0009252">
    <property type="term" value="P:peptidoglycan biosynthetic process"/>
    <property type="evidence" value="ECO:0007669"/>
    <property type="project" value="UniProtKB-KW"/>
</dbReference>
<proteinExistence type="inferred from homology"/>
<reference evidence="15" key="1">
    <citation type="submission" date="2021-04" db="EMBL/GenBank/DDBJ databases">
        <title>Pseudaminobacter soli sp. nov., isolated from paddy soil contaminated by heavy metals.</title>
        <authorList>
            <person name="Zhang K."/>
        </authorList>
    </citation>
    <scope>NUCLEOTIDE SEQUENCE</scope>
    <source>
        <strain evidence="15">19-2017</strain>
    </source>
</reference>
<feature type="domain" description="Peptidase S11 D-Ala-D-Ala carboxypeptidase A C-terminal" evidence="14">
    <location>
        <begin position="290"/>
        <end position="380"/>
    </location>
</feature>
<evidence type="ECO:0000313" key="16">
    <source>
        <dbReference type="Proteomes" id="UP000680348"/>
    </source>
</evidence>
<evidence type="ECO:0000256" key="9">
    <source>
        <dbReference type="ARBA" id="ARBA00022960"/>
    </source>
</evidence>
<dbReference type="InterPro" id="IPR001967">
    <property type="entry name" value="Peptidase_S11_N"/>
</dbReference>
<dbReference type="PANTHER" id="PTHR21581:SF6">
    <property type="entry name" value="TRAFFICKING PROTEIN PARTICLE COMPLEX SUBUNIT 12"/>
    <property type="match status" value="1"/>
</dbReference>
<organism evidence="15 16">
    <name type="scientific">Pseudaminobacter soli</name>
    <name type="common">ex Zhang et al. 2022</name>
    <dbReference type="NCBI Taxonomy" id="2831468"/>
    <lineage>
        <taxon>Bacteria</taxon>
        <taxon>Pseudomonadati</taxon>
        <taxon>Pseudomonadota</taxon>
        <taxon>Alphaproteobacteria</taxon>
        <taxon>Hyphomicrobiales</taxon>
        <taxon>Phyllobacteriaceae</taxon>
        <taxon>Pseudaminobacter</taxon>
    </lineage>
</organism>
<dbReference type="SMART" id="SM00936">
    <property type="entry name" value="PBP5_C"/>
    <property type="match status" value="1"/>
</dbReference>
<evidence type="ECO:0000256" key="11">
    <source>
        <dbReference type="ARBA" id="ARBA00023316"/>
    </source>
</evidence>
<dbReference type="Pfam" id="PF07943">
    <property type="entry name" value="PBP5_C"/>
    <property type="match status" value="1"/>
</dbReference>
<dbReference type="GO" id="GO:0009002">
    <property type="term" value="F:serine-type D-Ala-D-Ala carboxypeptidase activity"/>
    <property type="evidence" value="ECO:0007669"/>
    <property type="project" value="UniProtKB-EC"/>
</dbReference>
<evidence type="ECO:0000256" key="13">
    <source>
        <dbReference type="RuleBase" id="RU004016"/>
    </source>
</evidence>
<comment type="caution">
    <text evidence="15">The sequence shown here is derived from an EMBL/GenBank/DDBJ whole genome shotgun (WGS) entry which is preliminary data.</text>
</comment>
<dbReference type="InterPro" id="IPR012907">
    <property type="entry name" value="Peptidase_S11_C"/>
</dbReference>
<dbReference type="SUPFAM" id="SSF69189">
    <property type="entry name" value="Penicillin-binding protein associated domain"/>
    <property type="match status" value="1"/>
</dbReference>
<dbReference type="InterPro" id="IPR012338">
    <property type="entry name" value="Beta-lactam/transpept-like"/>
</dbReference>
<dbReference type="InterPro" id="IPR037167">
    <property type="entry name" value="Peptidase_S11_C_sf"/>
</dbReference>
<accession>A0A942DV31</accession>
<evidence type="ECO:0000256" key="12">
    <source>
        <dbReference type="ARBA" id="ARBA00034000"/>
    </source>
</evidence>
<keyword evidence="9" id="KW-0133">Cell shape</keyword>
<dbReference type="Gene3D" id="3.40.710.10">
    <property type="entry name" value="DD-peptidase/beta-lactamase superfamily"/>
    <property type="match status" value="1"/>
</dbReference>
<keyword evidence="10" id="KW-0573">Peptidoglycan synthesis</keyword>
<dbReference type="PRINTS" id="PR00725">
    <property type="entry name" value="DADACBPTASE1"/>
</dbReference>
<protein>
    <recommendedName>
        <fullName evidence="4">serine-type D-Ala-D-Ala carboxypeptidase</fullName>
        <ecNumber evidence="4">3.4.16.4</ecNumber>
    </recommendedName>
</protein>
<dbReference type="GO" id="GO:0071555">
    <property type="term" value="P:cell wall organization"/>
    <property type="evidence" value="ECO:0007669"/>
    <property type="project" value="UniProtKB-KW"/>
</dbReference>
<dbReference type="GO" id="GO:0006508">
    <property type="term" value="P:proteolysis"/>
    <property type="evidence" value="ECO:0007669"/>
    <property type="project" value="UniProtKB-KW"/>
</dbReference>
<dbReference type="InterPro" id="IPR018044">
    <property type="entry name" value="Peptidase_S11"/>
</dbReference>
<evidence type="ECO:0000256" key="8">
    <source>
        <dbReference type="ARBA" id="ARBA00022801"/>
    </source>
</evidence>
<evidence type="ECO:0000256" key="5">
    <source>
        <dbReference type="ARBA" id="ARBA00022645"/>
    </source>
</evidence>
<comment type="function">
    <text evidence="1">Removes C-terminal D-alanyl residues from sugar-peptide cell wall precursors.</text>
</comment>
<evidence type="ECO:0000256" key="10">
    <source>
        <dbReference type="ARBA" id="ARBA00022984"/>
    </source>
</evidence>